<feature type="compositionally biased region" description="Basic and acidic residues" evidence="1">
    <location>
        <begin position="77"/>
        <end position="95"/>
    </location>
</feature>
<keyword evidence="3" id="KW-1185">Reference proteome</keyword>
<accession>A0AAD5PQ06</accession>
<organism evidence="2 3">
    <name type="scientific">Daphnia sinensis</name>
    <dbReference type="NCBI Taxonomy" id="1820382"/>
    <lineage>
        <taxon>Eukaryota</taxon>
        <taxon>Metazoa</taxon>
        <taxon>Ecdysozoa</taxon>
        <taxon>Arthropoda</taxon>
        <taxon>Crustacea</taxon>
        <taxon>Branchiopoda</taxon>
        <taxon>Diplostraca</taxon>
        <taxon>Cladocera</taxon>
        <taxon>Anomopoda</taxon>
        <taxon>Daphniidae</taxon>
        <taxon>Daphnia</taxon>
        <taxon>Daphnia similis group</taxon>
    </lineage>
</organism>
<sequence length="166" mass="18839">MPVQDGIIAMIKLTAKLTKNTDKTEAAAVLDELRKADESMRDPLRVWRKYDQETADKFARRKAGEFLDPDLAKVLENQEKRADRMKREQLKDKQMSRSQPKRFRGGSYYEGYGSNSLEFGGQQHGGRGGYGSRGRGGGTRGRKQPVPDHKCHKCGSTEHFFKNCTK</sequence>
<dbReference type="Proteomes" id="UP000820818">
    <property type="component" value="Linkage Group LG9"/>
</dbReference>
<name>A0AAD5PQ06_9CRUS</name>
<feature type="compositionally biased region" description="Low complexity" evidence="1">
    <location>
        <begin position="105"/>
        <end position="116"/>
    </location>
</feature>
<comment type="caution">
    <text evidence="2">The sequence shown here is derived from an EMBL/GenBank/DDBJ whole genome shotgun (WGS) entry which is preliminary data.</text>
</comment>
<proteinExistence type="predicted"/>
<evidence type="ECO:0000313" key="3">
    <source>
        <dbReference type="Proteomes" id="UP000820818"/>
    </source>
</evidence>
<protein>
    <submittedName>
        <fullName evidence="2">Uncharacterized protein</fullName>
    </submittedName>
</protein>
<gene>
    <name evidence="2" type="ORF">GHT06_021573</name>
</gene>
<evidence type="ECO:0000313" key="2">
    <source>
        <dbReference type="EMBL" id="KAI9553648.1"/>
    </source>
</evidence>
<dbReference type="AlphaFoldDB" id="A0AAD5PQ06"/>
<dbReference type="EMBL" id="WJBH02000009">
    <property type="protein sequence ID" value="KAI9553648.1"/>
    <property type="molecule type" value="Genomic_DNA"/>
</dbReference>
<evidence type="ECO:0000256" key="1">
    <source>
        <dbReference type="SAM" id="MobiDB-lite"/>
    </source>
</evidence>
<feature type="compositionally biased region" description="Gly residues" evidence="1">
    <location>
        <begin position="122"/>
        <end position="139"/>
    </location>
</feature>
<reference evidence="2 3" key="1">
    <citation type="submission" date="2022-05" db="EMBL/GenBank/DDBJ databases">
        <title>A multi-omics perspective on studying reproductive biology in Daphnia sinensis.</title>
        <authorList>
            <person name="Jia J."/>
        </authorList>
    </citation>
    <scope>NUCLEOTIDE SEQUENCE [LARGE SCALE GENOMIC DNA]</scope>
    <source>
        <strain evidence="2 3">WSL</strain>
    </source>
</reference>
<feature type="region of interest" description="Disordered" evidence="1">
    <location>
        <begin position="77"/>
        <end position="151"/>
    </location>
</feature>